<name>A0A0F9NMD8_9ZZZZ</name>
<proteinExistence type="predicted"/>
<dbReference type="Gene3D" id="3.90.580.10">
    <property type="entry name" value="Zinc finger, CHC2-type domain"/>
    <property type="match status" value="1"/>
</dbReference>
<dbReference type="PANTHER" id="PTHR30313:SF2">
    <property type="entry name" value="DNA PRIMASE"/>
    <property type="match status" value="1"/>
</dbReference>
<dbReference type="AlphaFoldDB" id="A0A0F9NMD8"/>
<dbReference type="InterPro" id="IPR050219">
    <property type="entry name" value="DnaG_primase"/>
</dbReference>
<dbReference type="PANTHER" id="PTHR30313">
    <property type="entry name" value="DNA PRIMASE"/>
    <property type="match status" value="1"/>
</dbReference>
<comment type="caution">
    <text evidence="1">The sequence shown here is derived from an EMBL/GenBank/DDBJ whole genome shotgun (WGS) entry which is preliminary data.</text>
</comment>
<dbReference type="GO" id="GO:0008270">
    <property type="term" value="F:zinc ion binding"/>
    <property type="evidence" value="ECO:0007669"/>
    <property type="project" value="InterPro"/>
</dbReference>
<organism evidence="1">
    <name type="scientific">marine sediment metagenome</name>
    <dbReference type="NCBI Taxonomy" id="412755"/>
    <lineage>
        <taxon>unclassified sequences</taxon>
        <taxon>metagenomes</taxon>
        <taxon>ecological metagenomes</taxon>
    </lineage>
</organism>
<dbReference type="InterPro" id="IPR036977">
    <property type="entry name" value="DNA_primase_Znf_CHC2"/>
</dbReference>
<dbReference type="GO" id="GO:0006269">
    <property type="term" value="P:DNA replication, synthesis of primer"/>
    <property type="evidence" value="ECO:0007669"/>
    <property type="project" value="TreeGrafter"/>
</dbReference>
<dbReference type="SUPFAM" id="SSF57783">
    <property type="entry name" value="Zinc beta-ribbon"/>
    <property type="match status" value="1"/>
</dbReference>
<gene>
    <name evidence="1" type="ORF">LCGC14_1243410</name>
</gene>
<dbReference type="GO" id="GO:0005737">
    <property type="term" value="C:cytoplasm"/>
    <property type="evidence" value="ECO:0007669"/>
    <property type="project" value="TreeGrafter"/>
</dbReference>
<dbReference type="Gene3D" id="3.40.1360.10">
    <property type="match status" value="1"/>
</dbReference>
<evidence type="ECO:0000313" key="1">
    <source>
        <dbReference type="EMBL" id="KKM89970.1"/>
    </source>
</evidence>
<dbReference type="GO" id="GO:0003677">
    <property type="term" value="F:DNA binding"/>
    <property type="evidence" value="ECO:0007669"/>
    <property type="project" value="InterPro"/>
</dbReference>
<sequence length="329" mass="36728">MSFDYLEYVQESLDGVREGAGDNVSAACPFCGKANHFSINIENGHWRCFKCDERGLDFAWLIAEVEGLSLERARAFIMRRTVTFRRREVAPESLSDRLRRLRGAPESTQVPEDVLTPLPTEFVPVHGPDGRWSMPEYLLERGMTRNAARHWGLGYCTRGRYADRIVMPIVCPAGSSFTARAALDGMRGARYLNPEEAKHGRLVYGWAGCDGSEWVVLVEGPFDTIRLWQYGTPALALLGKELHRDQLRLLCQLPAVTRIVVMLDPEARGMAEKVASRLSTRFEDIWIAQLPGGADPGDSSGKQVRAALSRAERYTGDRAQALKVAIGLF</sequence>
<protein>
    <recommendedName>
        <fullName evidence="2">Zinc finger CHC2-type domain-containing protein</fullName>
    </recommendedName>
</protein>
<dbReference type="EMBL" id="LAZR01006739">
    <property type="protein sequence ID" value="KKM89970.1"/>
    <property type="molecule type" value="Genomic_DNA"/>
</dbReference>
<dbReference type="SUPFAM" id="SSF56731">
    <property type="entry name" value="DNA primase core"/>
    <property type="match status" value="1"/>
</dbReference>
<accession>A0A0F9NMD8</accession>
<evidence type="ECO:0008006" key="2">
    <source>
        <dbReference type="Google" id="ProtNLM"/>
    </source>
</evidence>
<reference evidence="1" key="1">
    <citation type="journal article" date="2015" name="Nature">
        <title>Complex archaea that bridge the gap between prokaryotes and eukaryotes.</title>
        <authorList>
            <person name="Spang A."/>
            <person name="Saw J.H."/>
            <person name="Jorgensen S.L."/>
            <person name="Zaremba-Niedzwiedzka K."/>
            <person name="Martijn J."/>
            <person name="Lind A.E."/>
            <person name="van Eijk R."/>
            <person name="Schleper C."/>
            <person name="Guy L."/>
            <person name="Ettema T.J."/>
        </authorList>
    </citation>
    <scope>NUCLEOTIDE SEQUENCE</scope>
</reference>
<dbReference type="Pfam" id="PF13155">
    <property type="entry name" value="Toprim_2"/>
    <property type="match status" value="1"/>
</dbReference>